<dbReference type="PANTHER" id="PTHR12277">
    <property type="entry name" value="ALPHA/BETA HYDROLASE DOMAIN-CONTAINING PROTEIN"/>
    <property type="match status" value="1"/>
</dbReference>
<evidence type="ECO:0000313" key="3">
    <source>
        <dbReference type="WBParaSite" id="sdigi.contig69.g3535.t1"/>
    </source>
</evidence>
<dbReference type="GO" id="GO:0005886">
    <property type="term" value="C:plasma membrane"/>
    <property type="evidence" value="ECO:0007669"/>
    <property type="project" value="TreeGrafter"/>
</dbReference>
<keyword evidence="2" id="KW-1185">Reference proteome</keyword>
<dbReference type="PANTHER" id="PTHR12277:SF39">
    <property type="entry name" value="SERINE AMINOPEPTIDASE S33 DOMAIN-CONTAINING PROTEIN"/>
    <property type="match status" value="1"/>
</dbReference>
<evidence type="ECO:0000313" key="2">
    <source>
        <dbReference type="Proteomes" id="UP000887581"/>
    </source>
</evidence>
<dbReference type="Pfam" id="PF12146">
    <property type="entry name" value="Hydrolase_4"/>
    <property type="match status" value="1"/>
</dbReference>
<sequence length="619" mass="69395">MVDTIEEISNLELQSATGTLTSDELLSNVGKLSKWHYCHRELRKKGLKKSSADLHSLDFSTNFEESGREGEKDTKRCLQSKNPFELHHADSEAIQKPSKKHRCGCCQFCMLILKCTGILCYVFCCPPVPEMITRKLAFHPLEKGKTYMVCGKDVNGNVIRTNNAKKASKLMYQKFEAQHLVEGPPVSLEGIETSIIKTKRGSYLPILGIKNNSFHESSNGSKDLIILFSQPNSSDLGCYFQPHGINLRNICDLLQARLYAYDYSGYGISTGIPSEKNIYADIEAAYKHIFETQGSRVRIVLLGYSIGTAPTVYMASKHPANLCGIVLVAPFASGLRLYRKSDQTCCMDRFLSYDRAPEVNVPVLICHGCMDNVIPISHSEVLVERFPRAVAPFFVEHANHLTIFSGSCLSMYRKTLLITVIKLTAVAMGQDWYPYETHDHLYDLFYNPNSYQGELGYSGGCANIIMAHAPCQQFLGRWNLYPLYQDYQPGNYYQLQNYNTIRPHITEISPYVPAPYSSGSINLGIVMDLLNRGISPGNAEVATASKSMLEPRLLGANILNDKDRFMIRGCFYDTSRNSCADNLNLCKGKCKDFSDGLIHDCRCIPEDLLRILGLTKLAK</sequence>
<dbReference type="InterPro" id="IPR022742">
    <property type="entry name" value="Hydrolase_4"/>
</dbReference>
<evidence type="ECO:0000259" key="1">
    <source>
        <dbReference type="Pfam" id="PF12146"/>
    </source>
</evidence>
<name>A0A915Q6F6_9BILA</name>
<dbReference type="SUPFAM" id="SSF53474">
    <property type="entry name" value="alpha/beta-Hydrolases"/>
    <property type="match status" value="1"/>
</dbReference>
<protein>
    <submittedName>
        <fullName evidence="3">Serine aminopeptidase S33 domain-containing protein</fullName>
    </submittedName>
</protein>
<dbReference type="Proteomes" id="UP000887581">
    <property type="component" value="Unplaced"/>
</dbReference>
<accession>A0A915Q6F6</accession>
<organism evidence="2 3">
    <name type="scientific">Setaria digitata</name>
    <dbReference type="NCBI Taxonomy" id="48799"/>
    <lineage>
        <taxon>Eukaryota</taxon>
        <taxon>Metazoa</taxon>
        <taxon>Ecdysozoa</taxon>
        <taxon>Nematoda</taxon>
        <taxon>Chromadorea</taxon>
        <taxon>Rhabditida</taxon>
        <taxon>Spirurina</taxon>
        <taxon>Spiruromorpha</taxon>
        <taxon>Filarioidea</taxon>
        <taxon>Setariidae</taxon>
        <taxon>Setaria</taxon>
    </lineage>
</organism>
<dbReference type="AlphaFoldDB" id="A0A915Q6F6"/>
<dbReference type="GO" id="GO:0010008">
    <property type="term" value="C:endosome membrane"/>
    <property type="evidence" value="ECO:0007669"/>
    <property type="project" value="TreeGrafter"/>
</dbReference>
<dbReference type="WBParaSite" id="sdigi.contig69.g3535.t1">
    <property type="protein sequence ID" value="sdigi.contig69.g3535.t1"/>
    <property type="gene ID" value="sdigi.contig69.g3535"/>
</dbReference>
<dbReference type="InterPro" id="IPR029058">
    <property type="entry name" value="AB_hydrolase_fold"/>
</dbReference>
<reference evidence="3" key="1">
    <citation type="submission" date="2022-11" db="UniProtKB">
        <authorList>
            <consortium name="WormBaseParasite"/>
        </authorList>
    </citation>
    <scope>IDENTIFICATION</scope>
</reference>
<dbReference type="GO" id="GO:0008474">
    <property type="term" value="F:palmitoyl-(protein) hydrolase activity"/>
    <property type="evidence" value="ECO:0007669"/>
    <property type="project" value="TreeGrafter"/>
</dbReference>
<proteinExistence type="predicted"/>
<dbReference type="Gene3D" id="3.40.50.1820">
    <property type="entry name" value="alpha/beta hydrolase"/>
    <property type="match status" value="1"/>
</dbReference>
<feature type="domain" description="Serine aminopeptidase S33" evidence="1">
    <location>
        <begin position="258"/>
        <end position="332"/>
    </location>
</feature>